<evidence type="ECO:0000313" key="2">
    <source>
        <dbReference type="EMBL" id="GAA4573573.1"/>
    </source>
</evidence>
<keyword evidence="3" id="KW-1185">Reference proteome</keyword>
<dbReference type="RefSeq" id="WP_346121486.1">
    <property type="nucleotide sequence ID" value="NZ_BAABGU010000021.1"/>
</dbReference>
<feature type="compositionally biased region" description="Basic and acidic residues" evidence="1">
    <location>
        <begin position="13"/>
        <end position="22"/>
    </location>
</feature>
<dbReference type="EMBL" id="BAABGU010000021">
    <property type="protein sequence ID" value="GAA4573573.1"/>
    <property type="molecule type" value="Genomic_DNA"/>
</dbReference>
<gene>
    <name evidence="2" type="ORF">GCM10023176_38840</name>
</gene>
<dbReference type="Proteomes" id="UP001500307">
    <property type="component" value="Unassembled WGS sequence"/>
</dbReference>
<comment type="caution">
    <text evidence="2">The sequence shown here is derived from an EMBL/GenBank/DDBJ whole genome shotgun (WGS) entry which is preliminary data.</text>
</comment>
<accession>A0ABP8SSI4</accession>
<evidence type="ECO:0000256" key="1">
    <source>
        <dbReference type="SAM" id="MobiDB-lite"/>
    </source>
</evidence>
<protein>
    <submittedName>
        <fullName evidence="2">Uncharacterized protein</fullName>
    </submittedName>
</protein>
<reference evidence="3" key="1">
    <citation type="journal article" date="2019" name="Int. J. Syst. Evol. Microbiol.">
        <title>The Global Catalogue of Microorganisms (GCM) 10K type strain sequencing project: providing services to taxonomists for standard genome sequencing and annotation.</title>
        <authorList>
            <consortium name="The Broad Institute Genomics Platform"/>
            <consortium name="The Broad Institute Genome Sequencing Center for Infectious Disease"/>
            <person name="Wu L."/>
            <person name="Ma J."/>
        </authorList>
    </citation>
    <scope>NUCLEOTIDE SEQUENCE [LARGE SCALE GENOMIC DNA]</scope>
    <source>
        <strain evidence="3">JCM 3175</strain>
    </source>
</reference>
<sequence>MQEDAAPFFVGPHRFDGDDDAARPELDRRHALVPAPGEQVLGVHRLRVAGHLLGPTGGARSWTLPAAATVTVTDRRVGYVCGGAELTLVSGRDESAGARHRRPVRPSRLVSGQIRWQWPSRLELRNDDPDGDAELLVVCDALRTIRQPALALGGPVPLVAALARQVRRSVAAFRLVHPELVDLSPPERTELATRVGAAPFPAAGRVTLPGSLPVEFLSREDYYRPHAEPTPLPESTPLRPRQSLPTSPALPHRPGSAC</sequence>
<feature type="region of interest" description="Disordered" evidence="1">
    <location>
        <begin position="224"/>
        <end position="258"/>
    </location>
</feature>
<evidence type="ECO:0000313" key="3">
    <source>
        <dbReference type="Proteomes" id="UP001500307"/>
    </source>
</evidence>
<proteinExistence type="predicted"/>
<feature type="region of interest" description="Disordered" evidence="1">
    <location>
        <begin position="1"/>
        <end position="22"/>
    </location>
</feature>
<name>A0ABP8SSI4_9ACTN</name>
<organism evidence="2 3">
    <name type="scientific">Micromonospora coerulea</name>
    <dbReference type="NCBI Taxonomy" id="47856"/>
    <lineage>
        <taxon>Bacteria</taxon>
        <taxon>Bacillati</taxon>
        <taxon>Actinomycetota</taxon>
        <taxon>Actinomycetes</taxon>
        <taxon>Micromonosporales</taxon>
        <taxon>Micromonosporaceae</taxon>
        <taxon>Micromonospora</taxon>
    </lineage>
</organism>